<dbReference type="SUPFAM" id="SSF48452">
    <property type="entry name" value="TPR-like"/>
    <property type="match status" value="1"/>
</dbReference>
<dbReference type="PATRIC" id="fig|1872076.5.peg.4995"/>
<reference evidence="6 7" key="1">
    <citation type="submission" date="2016-07" db="EMBL/GenBank/DDBJ databases">
        <title>Draft genome of Scalindua rubra, obtained from a brine-seawater interface in the Red Sea, sheds light on salt adaptation in anammox bacteria.</title>
        <authorList>
            <person name="Speth D.R."/>
            <person name="Lagkouvardos I."/>
            <person name="Wang Y."/>
            <person name="Qian P.-Y."/>
            <person name="Dutilh B.E."/>
            <person name="Jetten M.S."/>
        </authorList>
    </citation>
    <scope>NUCLEOTIDE SEQUENCE [LARGE SCALE GENOMIC DNA]</scope>
    <source>
        <strain evidence="6">BSI-1</strain>
    </source>
</reference>
<dbReference type="Pfam" id="PF00515">
    <property type="entry name" value="TPR_1"/>
    <property type="match status" value="2"/>
</dbReference>
<organism evidence="6 7">
    <name type="scientific">Candidatus Scalindua rubra</name>
    <dbReference type="NCBI Taxonomy" id="1872076"/>
    <lineage>
        <taxon>Bacteria</taxon>
        <taxon>Pseudomonadati</taxon>
        <taxon>Planctomycetota</taxon>
        <taxon>Candidatus Brocadiia</taxon>
        <taxon>Candidatus Brocadiales</taxon>
        <taxon>Candidatus Scalinduaceae</taxon>
        <taxon>Candidatus Scalindua</taxon>
    </lineage>
</organism>
<dbReference type="InterPro" id="IPR011990">
    <property type="entry name" value="TPR-like_helical_dom_sf"/>
</dbReference>
<evidence type="ECO:0000313" key="7">
    <source>
        <dbReference type="Proteomes" id="UP000094056"/>
    </source>
</evidence>
<evidence type="ECO:0000313" key="6">
    <source>
        <dbReference type="EMBL" id="ODS30702.1"/>
    </source>
</evidence>
<comment type="caution">
    <text evidence="6">The sequence shown here is derived from an EMBL/GenBank/DDBJ whole genome shotgun (WGS) entry which is preliminary data.</text>
</comment>
<keyword evidence="6" id="KW-0808">Transferase</keyword>
<protein>
    <submittedName>
        <fullName evidence="6">O-linked GlcNAc transferase</fullName>
    </submittedName>
</protein>
<dbReference type="PANTHER" id="PTHR44858:SF1">
    <property type="entry name" value="UDP-N-ACETYLGLUCOSAMINE--PEPTIDE N-ACETYLGLUCOSAMINYLTRANSFERASE SPINDLY-RELATED"/>
    <property type="match status" value="1"/>
</dbReference>
<evidence type="ECO:0000259" key="5">
    <source>
        <dbReference type="Pfam" id="PF13369"/>
    </source>
</evidence>
<evidence type="ECO:0000256" key="3">
    <source>
        <dbReference type="ARBA" id="ARBA00022803"/>
    </source>
</evidence>
<evidence type="ECO:0000256" key="2">
    <source>
        <dbReference type="ARBA" id="ARBA00022737"/>
    </source>
</evidence>
<dbReference type="SMART" id="SM00028">
    <property type="entry name" value="TPR"/>
    <property type="match status" value="9"/>
</dbReference>
<dbReference type="PROSITE" id="PS50005">
    <property type="entry name" value="TPR"/>
    <property type="match status" value="9"/>
</dbReference>
<keyword evidence="3 4" id="KW-0802">TPR repeat</keyword>
<dbReference type="Gene3D" id="1.25.40.10">
    <property type="entry name" value="Tetratricopeptide repeat domain"/>
    <property type="match status" value="4"/>
</dbReference>
<sequence>MKITWFITLLIFLQFILLSSGKILAGIDSLENLPRKIQKALDFRPEINGKADPVETCFYGVKDKIGKSPVLQGRDIRGSQNIPNSNVRYSDDKLFQDLMQVDDESLDIAKMSLLIAKEECTEIKIGDYVECIDWYARMIKTRILNNNKKESIVKIMNEFLFNEIGFTYVQTGNLEDLYLNNVIDRRKGNCVGMSILYLSVAERLRLPLFGVNVPEHIFIRYDDGETRINIETGHEGMSLPDSFYITHSIERFDKESVKNGCYLRNLTKKEVVSNVFLNRSKIRRENGNLKEALDDCNKAILLSPRNPGAYCNRGVIYEKMGMISQAIGNYSRAISLNHEYASAYYNRGSAYGVEGKLKKSIEDFDKAIAINPGFTLSYYNRAIAYKKIGQVEKAIQDYDKVIDIDPDFAQAYCNRGVAFAETGRFDSAINDFNEAIEIDPELGDAYFARGILFADTKKLKKAIEDFGECIRLSPGRTFVYYLRGKAYKEIGETEKAIQDFNKAITIRPYYAGLYVDRGILLFQTGRIDEAITDFDKSLELFPKNPIAFRYRGESFKKKGQFKKAIEDFKSFLEIAPDSPDADIIRNEIRELK</sequence>
<dbReference type="PROSITE" id="PS50293">
    <property type="entry name" value="TPR_REGION"/>
    <property type="match status" value="5"/>
</dbReference>
<feature type="repeat" description="TPR" evidence="4">
    <location>
        <begin position="477"/>
        <end position="510"/>
    </location>
</feature>
<comment type="similarity">
    <text evidence="1">Belongs to the UPF0162 family.</text>
</comment>
<dbReference type="AlphaFoldDB" id="A0A1E3X571"/>
<feature type="repeat" description="TPR" evidence="4">
    <location>
        <begin position="341"/>
        <end position="374"/>
    </location>
</feature>
<dbReference type="GO" id="GO:0016740">
    <property type="term" value="F:transferase activity"/>
    <property type="evidence" value="ECO:0007669"/>
    <property type="project" value="UniProtKB-KW"/>
</dbReference>
<dbReference type="PANTHER" id="PTHR44858">
    <property type="entry name" value="TETRATRICOPEPTIDE REPEAT PROTEIN 6"/>
    <property type="match status" value="1"/>
</dbReference>
<dbReference type="InterPro" id="IPR032698">
    <property type="entry name" value="SirB1_N"/>
</dbReference>
<proteinExistence type="inferred from homology"/>
<accession>A0A1E3X571</accession>
<name>A0A1E3X571_9BACT</name>
<dbReference type="Pfam" id="PF13414">
    <property type="entry name" value="TPR_11"/>
    <property type="match status" value="2"/>
</dbReference>
<dbReference type="Pfam" id="PF13181">
    <property type="entry name" value="TPR_8"/>
    <property type="match status" value="1"/>
</dbReference>
<dbReference type="InterPro" id="IPR019734">
    <property type="entry name" value="TPR_rpt"/>
</dbReference>
<evidence type="ECO:0000256" key="4">
    <source>
        <dbReference type="PROSITE-ProRule" id="PRU00339"/>
    </source>
</evidence>
<dbReference type="InterPro" id="IPR050498">
    <property type="entry name" value="Ycf3"/>
</dbReference>
<dbReference type="EMBL" id="MAYW01000186">
    <property type="protein sequence ID" value="ODS30702.1"/>
    <property type="molecule type" value="Genomic_DNA"/>
</dbReference>
<dbReference type="Proteomes" id="UP000094056">
    <property type="component" value="Unassembled WGS sequence"/>
</dbReference>
<feature type="repeat" description="TPR" evidence="4">
    <location>
        <begin position="307"/>
        <end position="340"/>
    </location>
</feature>
<feature type="repeat" description="TPR" evidence="4">
    <location>
        <begin position="273"/>
        <end position="306"/>
    </location>
</feature>
<feature type="repeat" description="TPR" evidence="4">
    <location>
        <begin position="409"/>
        <end position="442"/>
    </location>
</feature>
<dbReference type="Pfam" id="PF13369">
    <property type="entry name" value="Transglut_core2"/>
    <property type="match status" value="1"/>
</dbReference>
<dbReference type="Pfam" id="PF13432">
    <property type="entry name" value="TPR_16"/>
    <property type="match status" value="1"/>
</dbReference>
<feature type="repeat" description="TPR" evidence="4">
    <location>
        <begin position="443"/>
        <end position="476"/>
    </location>
</feature>
<keyword evidence="2" id="KW-0677">Repeat</keyword>
<feature type="domain" description="Protein SirB1 N-terminal" evidence="5">
    <location>
        <begin position="130"/>
        <end position="239"/>
    </location>
</feature>
<feature type="repeat" description="TPR" evidence="4">
    <location>
        <begin position="545"/>
        <end position="578"/>
    </location>
</feature>
<gene>
    <name evidence="6" type="ORF">SCARUB_04183</name>
</gene>
<feature type="repeat" description="TPR" evidence="4">
    <location>
        <begin position="511"/>
        <end position="544"/>
    </location>
</feature>
<feature type="repeat" description="TPR" evidence="4">
    <location>
        <begin position="375"/>
        <end position="408"/>
    </location>
</feature>
<evidence type="ECO:0000256" key="1">
    <source>
        <dbReference type="ARBA" id="ARBA00007100"/>
    </source>
</evidence>